<dbReference type="Proteomes" id="UP000275461">
    <property type="component" value="Unassembled WGS sequence"/>
</dbReference>
<dbReference type="CDD" id="cd20708">
    <property type="entry name" value="MIX_IV"/>
    <property type="match status" value="1"/>
</dbReference>
<evidence type="ECO:0000313" key="5">
    <source>
        <dbReference type="EMBL" id="RLK46393.1"/>
    </source>
</evidence>
<feature type="region of interest" description="Disordered" evidence="2">
    <location>
        <begin position="211"/>
        <end position="230"/>
    </location>
</feature>
<sequence length="1231" mass="135917">MSSVHTVRDGDTLRGIARQHGIPLTTLTELNPEIDNPDRIYPGQTVQLPESGGGLSDSRSPGGISQPAPCEDEAGEVTLLPLRYALVEPCEIAGARIRSPYPELGTRPIGVRLARDGYIYVVEEQPSADGQPPRLHEFRLEAMTPTRLLDGVETVTEDCREEAQGTPYLTFGSTCRLHVAYATAPWSADRCNRMLEDHRERGRRMQPVDLAGAISGNARRHPASVEPLLTGDRLRAAVAELRDPPESGTPESPVEAERTAYPWTAPPPSPPATDTLETSEDSTPATPGEGDQAIPTGPALAPFEHTTLDDILRVSAPEDVEDDHLFGLVLRDDLGLLQDLADYQDHVVAWLDTWTQAHETRYVVGGFIESLFLLDEEDFLDDPRFRELVEDTTEEQRRAILDYLNTLEHESGGFIESTRQAFGSFEGFLQAVNPFADPSHRQVAQARNEMSAALGAELWERHQPVIDEKRDALRARLQGQGVGAQGLLDLVDRPAMGEFLETHRGHLQRWHDLLDRITADRVELITTNHFHEAAWYFDPDHDDQLQQALYTEYLCLRDICRTDEATEAIAAWLDAQPQWTEPLFQTLPPEDQRRAARELEELVGLTRVTVGTTQAPETVENFQHLALRLQGISQAYNLPGTSEFGVAARGMDDLRRATFFPAKALGLARARDQILQRFQAGGDLDLGDIMRRIPGSAWLDMVRGFAEHGATVDLPTERHARRFSADVDRALALRAHLRQLNRSLKQEGERHRRGYINAAVYRETTRDLRRDRENIRARLLDVEQRLSAAINPLETTDNRVGLQLRGLDAEAHREIRRMADDARAGRPLQIRADAGSVLRSDSLAVIIAVLQLRNLGGALHEYLGKDRRNLHDHQAFANAMFAAAASSFAAAQGIAITLLAAQLPRVRSQMARGAGAARLGWLTGHLGIGAYGLGFLASLSETGRSLRRWGEALQQGDGQALAGATLSLAGSSGLTATQGWAFWRNTSLVRDIYRAGGGAAAWATRSAAFVSIFWRANLLGLLFTAIQLGGLAWYRRHQRDALDTWLEQSAWGVNNAALDLQTHQRRWAGAVVEPLLVLRKVDHGAELELVLPDLDPQDLAAGAVQLAALRKDPDHQSGRKWYAWSQPLAEQLEQPSSEEATLRLRLFPEELNAQTGLTLRLTYPSALAPGLERKVQFQLNTLSPHGVPTATEVASGRRSAPPEGRIIAPMPMAVWVVDAPPTVPLQPGTEA</sequence>
<evidence type="ECO:0000256" key="2">
    <source>
        <dbReference type="SAM" id="MobiDB-lite"/>
    </source>
</evidence>
<evidence type="ECO:0000256" key="3">
    <source>
        <dbReference type="SAM" id="Phobius"/>
    </source>
</evidence>
<evidence type="ECO:0000313" key="6">
    <source>
        <dbReference type="Proteomes" id="UP000275461"/>
    </source>
</evidence>
<keyword evidence="1" id="KW-0175">Coiled coil</keyword>
<dbReference type="Pfam" id="PF01476">
    <property type="entry name" value="LysM"/>
    <property type="match status" value="1"/>
</dbReference>
<keyword evidence="3" id="KW-0812">Transmembrane</keyword>
<dbReference type="RefSeq" id="WP_170153699.1">
    <property type="nucleotide sequence ID" value="NZ_RCDA01000007.1"/>
</dbReference>
<gene>
    <name evidence="5" type="ORF">DFR31_2682</name>
</gene>
<feature type="region of interest" description="Disordered" evidence="2">
    <location>
        <begin position="29"/>
        <end position="71"/>
    </location>
</feature>
<reference evidence="5 6" key="1">
    <citation type="submission" date="2018-10" db="EMBL/GenBank/DDBJ databases">
        <title>Genomic Encyclopedia of Type Strains, Phase IV (KMG-IV): sequencing the most valuable type-strain genomes for metagenomic binning, comparative biology and taxonomic classification.</title>
        <authorList>
            <person name="Goeker M."/>
        </authorList>
    </citation>
    <scope>NUCLEOTIDE SEQUENCE [LARGE SCALE GENOMIC DNA]</scope>
    <source>
        <strain evidence="5 6">DSM 12769</strain>
    </source>
</reference>
<keyword evidence="6" id="KW-1185">Reference proteome</keyword>
<dbReference type="SMART" id="SM00257">
    <property type="entry name" value="LysM"/>
    <property type="match status" value="1"/>
</dbReference>
<dbReference type="SUPFAM" id="SSF54106">
    <property type="entry name" value="LysM domain"/>
    <property type="match status" value="1"/>
</dbReference>
<feature type="region of interest" description="Disordered" evidence="2">
    <location>
        <begin position="242"/>
        <end position="301"/>
    </location>
</feature>
<comment type="caution">
    <text evidence="5">The sequence shown here is derived from an EMBL/GenBank/DDBJ whole genome shotgun (WGS) entry which is preliminary data.</text>
</comment>
<feature type="transmembrane region" description="Helical" evidence="3">
    <location>
        <begin position="875"/>
        <end position="899"/>
    </location>
</feature>
<feature type="transmembrane region" description="Helical" evidence="3">
    <location>
        <begin position="919"/>
        <end position="939"/>
    </location>
</feature>
<dbReference type="PROSITE" id="PS51782">
    <property type="entry name" value="LYSM"/>
    <property type="match status" value="1"/>
</dbReference>
<dbReference type="CDD" id="cd00118">
    <property type="entry name" value="LysM"/>
    <property type="match status" value="1"/>
</dbReference>
<keyword evidence="3" id="KW-0472">Membrane</keyword>
<proteinExistence type="predicted"/>
<dbReference type="InterPro" id="IPR036779">
    <property type="entry name" value="LysM_dom_sf"/>
</dbReference>
<accession>A0A498BQH2</accession>
<organism evidence="5 6">
    <name type="scientific">Alkalispirillum mobile</name>
    <dbReference type="NCBI Taxonomy" id="85925"/>
    <lineage>
        <taxon>Bacteria</taxon>
        <taxon>Pseudomonadati</taxon>
        <taxon>Pseudomonadota</taxon>
        <taxon>Gammaproteobacteria</taxon>
        <taxon>Chromatiales</taxon>
        <taxon>Ectothiorhodospiraceae</taxon>
        <taxon>Alkalispirillum</taxon>
    </lineage>
</organism>
<dbReference type="InterPro" id="IPR018392">
    <property type="entry name" value="LysM"/>
</dbReference>
<evidence type="ECO:0000259" key="4">
    <source>
        <dbReference type="PROSITE" id="PS51782"/>
    </source>
</evidence>
<dbReference type="Gene3D" id="3.10.350.10">
    <property type="entry name" value="LysM domain"/>
    <property type="match status" value="1"/>
</dbReference>
<dbReference type="EMBL" id="RCDA01000007">
    <property type="protein sequence ID" value="RLK46393.1"/>
    <property type="molecule type" value="Genomic_DNA"/>
</dbReference>
<name>A0A498BQH2_9GAMM</name>
<protein>
    <submittedName>
        <fullName evidence="5">LysM domain-containing protein</fullName>
    </submittedName>
</protein>
<keyword evidence="3" id="KW-1133">Transmembrane helix</keyword>
<dbReference type="InterPro" id="IPR046864">
    <property type="entry name" value="VasX_N"/>
</dbReference>
<feature type="coiled-coil region" evidence="1">
    <location>
        <begin position="727"/>
        <end position="785"/>
    </location>
</feature>
<feature type="domain" description="LysM" evidence="4">
    <location>
        <begin position="3"/>
        <end position="48"/>
    </location>
</feature>
<dbReference type="Pfam" id="PF20249">
    <property type="entry name" value="VasX_N"/>
    <property type="match status" value="1"/>
</dbReference>
<dbReference type="AlphaFoldDB" id="A0A498BQH2"/>
<feature type="transmembrane region" description="Helical" evidence="3">
    <location>
        <begin position="1012"/>
        <end position="1034"/>
    </location>
</feature>
<evidence type="ECO:0000256" key="1">
    <source>
        <dbReference type="SAM" id="Coils"/>
    </source>
</evidence>